<comment type="pathway">
    <text evidence="2">Metabolic intermediate biosynthesis; 5-phospho-alpha-D-ribose 1-diphosphate biosynthesis; 5-phospho-alpha-D-ribose 1-diphosphate from D-ribose 5-phosphate (route I): step 1/1.</text>
</comment>
<dbReference type="GO" id="GO:0016301">
    <property type="term" value="F:kinase activity"/>
    <property type="evidence" value="ECO:0007669"/>
    <property type="project" value="UniProtKB-KW"/>
</dbReference>
<dbReference type="GO" id="GO:0006164">
    <property type="term" value="P:purine nucleotide biosynthetic process"/>
    <property type="evidence" value="ECO:0007669"/>
    <property type="project" value="TreeGrafter"/>
</dbReference>
<comment type="similarity">
    <text evidence="3">Belongs to the ribose-phosphate pyrophosphokinase family.</text>
</comment>
<evidence type="ECO:0000256" key="9">
    <source>
        <dbReference type="ARBA" id="ARBA00022777"/>
    </source>
</evidence>
<dbReference type="NCBIfam" id="NF002320">
    <property type="entry name" value="PRK01259.1"/>
    <property type="match status" value="1"/>
</dbReference>
<dbReference type="EMBL" id="JABAHT010000382">
    <property type="protein sequence ID" value="KAF4656885.1"/>
    <property type="molecule type" value="Genomic_DNA"/>
</dbReference>
<keyword evidence="9 16" id="KW-0418">Kinase</keyword>
<evidence type="ECO:0000256" key="13">
    <source>
        <dbReference type="SAM" id="MobiDB-lite"/>
    </source>
</evidence>
<protein>
    <recommendedName>
        <fullName evidence="4">ribose-phosphate diphosphokinase</fullName>
        <ecNumber evidence="4">2.7.6.1</ecNumber>
    </recommendedName>
</protein>
<feature type="region of interest" description="Disordered" evidence="13">
    <location>
        <begin position="87"/>
        <end position="112"/>
    </location>
</feature>
<evidence type="ECO:0000256" key="6">
    <source>
        <dbReference type="ARBA" id="ARBA00022723"/>
    </source>
</evidence>
<comment type="cofactor">
    <cofactor evidence="1">
        <name>Mg(2+)</name>
        <dbReference type="ChEBI" id="CHEBI:18420"/>
    </cofactor>
</comment>
<keyword evidence="7" id="KW-0545">Nucleotide biosynthesis</keyword>
<evidence type="ECO:0000256" key="4">
    <source>
        <dbReference type="ARBA" id="ARBA00013247"/>
    </source>
</evidence>
<evidence type="ECO:0000256" key="2">
    <source>
        <dbReference type="ARBA" id="ARBA00004996"/>
    </source>
</evidence>
<dbReference type="GO" id="GO:0002189">
    <property type="term" value="C:ribose phosphate diphosphokinase complex"/>
    <property type="evidence" value="ECO:0007669"/>
    <property type="project" value="TreeGrafter"/>
</dbReference>
<dbReference type="GO" id="GO:0005524">
    <property type="term" value="F:ATP binding"/>
    <property type="evidence" value="ECO:0007669"/>
    <property type="project" value="UniProtKB-KW"/>
</dbReference>
<evidence type="ECO:0000256" key="8">
    <source>
        <dbReference type="ARBA" id="ARBA00022741"/>
    </source>
</evidence>
<keyword evidence="5" id="KW-0808">Transferase</keyword>
<evidence type="ECO:0000256" key="12">
    <source>
        <dbReference type="ARBA" id="ARBA00049535"/>
    </source>
</evidence>
<dbReference type="InterPro" id="IPR029099">
    <property type="entry name" value="Pribosyltran_N"/>
</dbReference>
<evidence type="ECO:0000313" key="16">
    <source>
        <dbReference type="EMBL" id="KAF4660366.1"/>
    </source>
</evidence>
<feature type="domain" description="Ribose-phosphate pyrophosphokinase N-terminal" evidence="14">
    <location>
        <begin position="117"/>
        <end position="232"/>
    </location>
</feature>
<dbReference type="EMBL" id="JABANN010000392">
    <property type="protein sequence ID" value="KAF4660366.1"/>
    <property type="molecule type" value="Genomic_DNA"/>
</dbReference>
<dbReference type="Proteomes" id="UP000572268">
    <property type="component" value="Unassembled WGS sequence"/>
</dbReference>
<dbReference type="NCBIfam" id="TIGR01251">
    <property type="entry name" value="ribP_PPkin"/>
    <property type="match status" value="1"/>
</dbReference>
<dbReference type="FunFam" id="3.40.50.2020:FF:000037">
    <property type="entry name" value="Phosphoribosylpyrophosphate synthetase"/>
    <property type="match status" value="1"/>
</dbReference>
<keyword evidence="10" id="KW-0067">ATP-binding</keyword>
<feature type="compositionally biased region" description="Basic and acidic residues" evidence="13">
    <location>
        <begin position="89"/>
        <end position="112"/>
    </location>
</feature>
<accession>A0A7J6LMN8</accession>
<comment type="caution">
    <text evidence="16">The sequence shown here is derived from an EMBL/GenBank/DDBJ whole genome shotgun (WGS) entry which is preliminary data.</text>
</comment>
<name>A0A7J6LMN8_PEROL</name>
<evidence type="ECO:0000313" key="17">
    <source>
        <dbReference type="Proteomes" id="UP000570595"/>
    </source>
</evidence>
<dbReference type="InterPro" id="IPR005946">
    <property type="entry name" value="Rib-P_diPkinase"/>
</dbReference>
<dbReference type="AlphaFoldDB" id="A0A7J6LMN8"/>
<evidence type="ECO:0000256" key="7">
    <source>
        <dbReference type="ARBA" id="ARBA00022727"/>
    </source>
</evidence>
<evidence type="ECO:0000256" key="11">
    <source>
        <dbReference type="ARBA" id="ARBA00022842"/>
    </source>
</evidence>
<dbReference type="CDD" id="cd06223">
    <property type="entry name" value="PRTases_typeI"/>
    <property type="match status" value="1"/>
</dbReference>
<proteinExistence type="inferred from homology"/>
<dbReference type="SUPFAM" id="SSF53271">
    <property type="entry name" value="PRTase-like"/>
    <property type="match status" value="1"/>
</dbReference>
<dbReference type="GO" id="GO:0004749">
    <property type="term" value="F:ribose phosphate diphosphokinase activity"/>
    <property type="evidence" value="ECO:0007669"/>
    <property type="project" value="UniProtKB-EC"/>
</dbReference>
<evidence type="ECO:0000256" key="1">
    <source>
        <dbReference type="ARBA" id="ARBA00001946"/>
    </source>
</evidence>
<dbReference type="SMART" id="SM01400">
    <property type="entry name" value="Pribosyltran_N"/>
    <property type="match status" value="1"/>
</dbReference>
<dbReference type="Pfam" id="PF14572">
    <property type="entry name" value="Pribosyl_synth"/>
    <property type="match status" value="1"/>
</dbReference>
<dbReference type="PANTHER" id="PTHR10210:SF32">
    <property type="entry name" value="RIBOSE-PHOSPHATE PYROPHOSPHOKINASE 2"/>
    <property type="match status" value="1"/>
</dbReference>
<comment type="catalytic activity">
    <reaction evidence="12">
        <text>D-ribose 5-phosphate + ATP = 5-phospho-alpha-D-ribose 1-diphosphate + AMP + H(+)</text>
        <dbReference type="Rhea" id="RHEA:15609"/>
        <dbReference type="ChEBI" id="CHEBI:15378"/>
        <dbReference type="ChEBI" id="CHEBI:30616"/>
        <dbReference type="ChEBI" id="CHEBI:58017"/>
        <dbReference type="ChEBI" id="CHEBI:78346"/>
        <dbReference type="ChEBI" id="CHEBI:456215"/>
        <dbReference type="EC" id="2.7.6.1"/>
    </reaction>
</comment>
<dbReference type="GO" id="GO:0000287">
    <property type="term" value="F:magnesium ion binding"/>
    <property type="evidence" value="ECO:0007669"/>
    <property type="project" value="InterPro"/>
</dbReference>
<keyword evidence="6" id="KW-0479">Metal-binding</keyword>
<evidence type="ECO:0000256" key="10">
    <source>
        <dbReference type="ARBA" id="ARBA00022840"/>
    </source>
</evidence>
<keyword evidence="8" id="KW-0547">Nucleotide-binding</keyword>
<dbReference type="OrthoDB" id="413572at2759"/>
<gene>
    <name evidence="16" type="primary">PRPS2_1</name>
    <name evidence="16" type="ORF">FOL46_006162</name>
    <name evidence="15" type="ORF">FOZ61_006618</name>
</gene>
<dbReference type="GO" id="GO:0005737">
    <property type="term" value="C:cytoplasm"/>
    <property type="evidence" value="ECO:0007669"/>
    <property type="project" value="TreeGrafter"/>
</dbReference>
<organism evidence="16 18">
    <name type="scientific">Perkinsus olseni</name>
    <name type="common">Perkinsus atlanticus</name>
    <dbReference type="NCBI Taxonomy" id="32597"/>
    <lineage>
        <taxon>Eukaryota</taxon>
        <taxon>Sar</taxon>
        <taxon>Alveolata</taxon>
        <taxon>Perkinsozoa</taxon>
        <taxon>Perkinsea</taxon>
        <taxon>Perkinsida</taxon>
        <taxon>Perkinsidae</taxon>
        <taxon>Perkinsus</taxon>
    </lineage>
</organism>
<dbReference type="Proteomes" id="UP000570595">
    <property type="component" value="Unassembled WGS sequence"/>
</dbReference>
<dbReference type="EC" id="2.7.6.1" evidence="4"/>
<dbReference type="FunFam" id="3.40.50.2020:FF:000001">
    <property type="entry name" value="Ribose-phosphate pyrophosphokinase"/>
    <property type="match status" value="1"/>
</dbReference>
<dbReference type="InterPro" id="IPR029057">
    <property type="entry name" value="PRTase-like"/>
</dbReference>
<dbReference type="GO" id="GO:0006015">
    <property type="term" value="P:5-phosphoribose 1-diphosphate biosynthetic process"/>
    <property type="evidence" value="ECO:0007669"/>
    <property type="project" value="TreeGrafter"/>
</dbReference>
<evidence type="ECO:0000313" key="15">
    <source>
        <dbReference type="EMBL" id="KAF4656885.1"/>
    </source>
</evidence>
<sequence length="438" mass="47388">MLASRSGLKLAAAPFAAATPALRAFSTRATTASSAAAASSRFGWRQTADNNRKRLGMIFAGSAALFAGGLAVNNSLSSRISQCETANVSKEDPMYRSKENKPVQKPHEGEPHHEEITVFAGSANRKLAESICEHLGTHLGKVALGRFADGEVSLRIQESIRGKDVYLVQPTSPPVNENLMELLLMISTCRRASAKRITAVVPYYGYARQDRKMSSRVPISAADVARLLETMGVDRVVAVDLHCGQIQGFFGPRVPVDNLEAQVIGLEYFLTKPLVKPVIVSPDAGGVYRARKFQEGLINHGIEDVAIAMLIKQRDRPNQVARMDLVGQVAGSDCIIVDDMIDTAGTLCEAARELKKHGALRVFAFATHGLLSGPAKARIQASPLEEVIVTDSIQHNPEDSKECPKLTQLSIAVLIADAIRRIHQKESLHDLFGVSPEA</sequence>
<evidence type="ECO:0000256" key="5">
    <source>
        <dbReference type="ARBA" id="ARBA00022679"/>
    </source>
</evidence>
<dbReference type="PANTHER" id="PTHR10210">
    <property type="entry name" value="RIBOSE-PHOSPHATE DIPHOSPHOKINASE FAMILY MEMBER"/>
    <property type="match status" value="1"/>
</dbReference>
<evidence type="ECO:0000259" key="14">
    <source>
        <dbReference type="Pfam" id="PF13793"/>
    </source>
</evidence>
<reference evidence="17 18" key="1">
    <citation type="submission" date="2020-04" db="EMBL/GenBank/DDBJ databases">
        <title>Perkinsus olseni comparative genomics.</title>
        <authorList>
            <person name="Bogema D.R."/>
        </authorList>
    </citation>
    <scope>NUCLEOTIDE SEQUENCE [LARGE SCALE GENOMIC DNA]</scope>
    <source>
        <strain evidence="15">ATCC PRA-179</strain>
        <strain evidence="16">ATCC PRA-31</strain>
    </source>
</reference>
<keyword evidence="11" id="KW-0460">Magnesium</keyword>
<evidence type="ECO:0000256" key="3">
    <source>
        <dbReference type="ARBA" id="ARBA00006478"/>
    </source>
</evidence>
<evidence type="ECO:0000313" key="18">
    <source>
        <dbReference type="Proteomes" id="UP000572268"/>
    </source>
</evidence>
<dbReference type="Gene3D" id="3.40.50.2020">
    <property type="match status" value="2"/>
</dbReference>
<dbReference type="InterPro" id="IPR000836">
    <property type="entry name" value="PRTase_dom"/>
</dbReference>
<dbReference type="Pfam" id="PF13793">
    <property type="entry name" value="Pribosyltran_N"/>
    <property type="match status" value="1"/>
</dbReference>